<dbReference type="PANTHER" id="PTHR35851">
    <property type="entry name" value="CELL DIVISION PROTEIN FTSQ"/>
    <property type="match status" value="1"/>
</dbReference>
<evidence type="ECO:0000256" key="3">
    <source>
        <dbReference type="ARBA" id="ARBA00022519"/>
    </source>
</evidence>
<dbReference type="PANTHER" id="PTHR35851:SF1">
    <property type="entry name" value="CELL DIVISION PROTEIN FTSQ"/>
    <property type="match status" value="1"/>
</dbReference>
<sequence length="317" mass="35445">MKATTKRKTAARGASARQSSNRQKVRRLSMFDRFLRTLPLAEAEIQRIFNWIAIGTFLVILFFVARYFGLGAIVHNQYAELAAKAGFVVTRVETSGMERVDQLKVYDIVLAEKDRAMPLVDLEKIRSDLMQYGWIKDVRVSRRLPDTLVVEIIERKPAAIWNQGGKQTLIDEAGVVLQNVPVGSVGGLMILNGENANKQAVMLAELLDEAPSLKPQIVAASWIGNRRWDLTFKTGETVALPEGEKPATKALIDFARMDGVSRLLGQDMIYFDLRDPDRAYIRKKPKEEPKPVKDDSAKKDEGRSDGDTAKIGSDEKA</sequence>
<feature type="transmembrane region" description="Helical" evidence="9">
    <location>
        <begin position="48"/>
        <end position="68"/>
    </location>
</feature>
<evidence type="ECO:0000256" key="9">
    <source>
        <dbReference type="HAMAP-Rule" id="MF_00911"/>
    </source>
</evidence>
<dbReference type="Proteomes" id="UP001595887">
    <property type="component" value="Unassembled WGS sequence"/>
</dbReference>
<dbReference type="InterPro" id="IPR026579">
    <property type="entry name" value="FtsQ"/>
</dbReference>
<comment type="subcellular location">
    <subcellularLocation>
        <location evidence="9">Cell inner membrane</location>
        <topology evidence="9">Single-pass type II membrane protein</topology>
    </subcellularLocation>
    <subcellularLocation>
        <location evidence="1">Membrane</location>
    </subcellularLocation>
    <text evidence="9">Localizes to the division septum.</text>
</comment>
<accession>A0ABV8RHQ4</accession>
<proteinExistence type="inferred from homology"/>
<evidence type="ECO:0000256" key="5">
    <source>
        <dbReference type="ARBA" id="ARBA00022692"/>
    </source>
</evidence>
<dbReference type="HAMAP" id="MF_00911">
    <property type="entry name" value="FtsQ_subfam"/>
    <property type="match status" value="1"/>
</dbReference>
<feature type="compositionally biased region" description="Basic residues" evidence="10">
    <location>
        <begin position="1"/>
        <end position="10"/>
    </location>
</feature>
<dbReference type="InterPro" id="IPR013685">
    <property type="entry name" value="POTRA_FtsQ_type"/>
</dbReference>
<dbReference type="Pfam" id="PF03799">
    <property type="entry name" value="FtsQ_DivIB_C"/>
    <property type="match status" value="1"/>
</dbReference>
<evidence type="ECO:0000256" key="4">
    <source>
        <dbReference type="ARBA" id="ARBA00022618"/>
    </source>
</evidence>
<dbReference type="GO" id="GO:0051301">
    <property type="term" value="P:cell division"/>
    <property type="evidence" value="ECO:0007669"/>
    <property type="project" value="UniProtKB-KW"/>
</dbReference>
<evidence type="ECO:0000256" key="7">
    <source>
        <dbReference type="ARBA" id="ARBA00023136"/>
    </source>
</evidence>
<evidence type="ECO:0000256" key="10">
    <source>
        <dbReference type="SAM" id="MobiDB-lite"/>
    </source>
</evidence>
<name>A0ABV8RHQ4_9SPHN</name>
<comment type="function">
    <text evidence="9">Essential cell division protein.</text>
</comment>
<feature type="region of interest" description="Disordered" evidence="10">
    <location>
        <begin position="1"/>
        <end position="22"/>
    </location>
</feature>
<evidence type="ECO:0000313" key="13">
    <source>
        <dbReference type="Proteomes" id="UP001595887"/>
    </source>
</evidence>
<dbReference type="EMBL" id="JBHSDH010000013">
    <property type="protein sequence ID" value="MFC4291781.1"/>
    <property type="molecule type" value="Genomic_DNA"/>
</dbReference>
<keyword evidence="6 9" id="KW-1133">Transmembrane helix</keyword>
<dbReference type="InterPro" id="IPR005548">
    <property type="entry name" value="Cell_div_FtsQ/DivIB_C"/>
</dbReference>
<gene>
    <name evidence="9" type="primary">ftsQ</name>
    <name evidence="12" type="ORF">ACFOWX_05045</name>
</gene>
<dbReference type="Gene3D" id="3.10.20.310">
    <property type="entry name" value="membrane protein fhac"/>
    <property type="match status" value="1"/>
</dbReference>
<organism evidence="12 13">
    <name type="scientific">Sphingorhabdus arenilitoris</name>
    <dbReference type="NCBI Taxonomy" id="1490041"/>
    <lineage>
        <taxon>Bacteria</taxon>
        <taxon>Pseudomonadati</taxon>
        <taxon>Pseudomonadota</taxon>
        <taxon>Alphaproteobacteria</taxon>
        <taxon>Sphingomonadales</taxon>
        <taxon>Sphingomonadaceae</taxon>
        <taxon>Sphingorhabdus</taxon>
    </lineage>
</organism>
<keyword evidence="2 9" id="KW-1003">Cell membrane</keyword>
<keyword evidence="5 9" id="KW-0812">Transmembrane</keyword>
<evidence type="ECO:0000256" key="2">
    <source>
        <dbReference type="ARBA" id="ARBA00022475"/>
    </source>
</evidence>
<comment type="similarity">
    <text evidence="9">Belongs to the FtsQ/DivIB family. FtsQ subfamily.</text>
</comment>
<evidence type="ECO:0000259" key="11">
    <source>
        <dbReference type="PROSITE" id="PS51779"/>
    </source>
</evidence>
<feature type="domain" description="POTRA" evidence="11">
    <location>
        <begin position="87"/>
        <end position="155"/>
    </location>
</feature>
<keyword evidence="7 9" id="KW-0472">Membrane</keyword>
<evidence type="ECO:0000313" key="12">
    <source>
        <dbReference type="EMBL" id="MFC4291781.1"/>
    </source>
</evidence>
<evidence type="ECO:0000256" key="1">
    <source>
        <dbReference type="ARBA" id="ARBA00004370"/>
    </source>
</evidence>
<protein>
    <recommendedName>
        <fullName evidence="9">Cell division protein FtsQ</fullName>
    </recommendedName>
</protein>
<feature type="region of interest" description="Disordered" evidence="10">
    <location>
        <begin position="280"/>
        <end position="317"/>
    </location>
</feature>
<dbReference type="Pfam" id="PF08478">
    <property type="entry name" value="POTRA_1"/>
    <property type="match status" value="1"/>
</dbReference>
<evidence type="ECO:0000256" key="8">
    <source>
        <dbReference type="ARBA" id="ARBA00023306"/>
    </source>
</evidence>
<dbReference type="InterPro" id="IPR034746">
    <property type="entry name" value="POTRA"/>
</dbReference>
<dbReference type="PROSITE" id="PS51779">
    <property type="entry name" value="POTRA"/>
    <property type="match status" value="1"/>
</dbReference>
<comment type="caution">
    <text evidence="12">The sequence shown here is derived from an EMBL/GenBank/DDBJ whole genome shotgun (WGS) entry which is preliminary data.</text>
</comment>
<keyword evidence="8 9" id="KW-0131">Cell cycle</keyword>
<keyword evidence="3 9" id="KW-0997">Cell inner membrane</keyword>
<reference evidence="13" key="1">
    <citation type="journal article" date="2019" name="Int. J. Syst. Evol. Microbiol.">
        <title>The Global Catalogue of Microorganisms (GCM) 10K type strain sequencing project: providing services to taxonomists for standard genome sequencing and annotation.</title>
        <authorList>
            <consortium name="The Broad Institute Genomics Platform"/>
            <consortium name="The Broad Institute Genome Sequencing Center for Infectious Disease"/>
            <person name="Wu L."/>
            <person name="Ma J."/>
        </authorList>
    </citation>
    <scope>NUCLEOTIDE SEQUENCE [LARGE SCALE GENOMIC DNA]</scope>
    <source>
        <strain evidence="13">CECT 8531</strain>
    </source>
</reference>
<evidence type="ECO:0000256" key="6">
    <source>
        <dbReference type="ARBA" id="ARBA00022989"/>
    </source>
</evidence>
<keyword evidence="4 9" id="KW-0132">Cell division</keyword>
<keyword evidence="13" id="KW-1185">Reference proteome</keyword>